<dbReference type="PANTHER" id="PTHR30441:SF4">
    <property type="entry name" value="PROTEIN ASMA"/>
    <property type="match status" value="1"/>
</dbReference>
<dbReference type="EMBL" id="LHZT01000124">
    <property type="protein sequence ID" value="KXV56762.1"/>
    <property type="molecule type" value="Genomic_DNA"/>
</dbReference>
<accession>A0A149TUE1</accession>
<dbReference type="PATRIC" id="fig|104102.12.peg.2018"/>
<proteinExistence type="predicted"/>
<evidence type="ECO:0000256" key="1">
    <source>
        <dbReference type="SAM" id="MobiDB-lite"/>
    </source>
</evidence>
<dbReference type="InterPro" id="IPR052894">
    <property type="entry name" value="AsmA-related"/>
</dbReference>
<organism evidence="2 3">
    <name type="scientific">Acetobacter tropicalis</name>
    <dbReference type="NCBI Taxonomy" id="104102"/>
    <lineage>
        <taxon>Bacteria</taxon>
        <taxon>Pseudomonadati</taxon>
        <taxon>Pseudomonadota</taxon>
        <taxon>Alphaproteobacteria</taxon>
        <taxon>Acetobacterales</taxon>
        <taxon>Acetobacteraceae</taxon>
        <taxon>Acetobacter</taxon>
    </lineage>
</organism>
<protein>
    <submittedName>
        <fullName evidence="2">Uncharacterized protein</fullName>
    </submittedName>
</protein>
<evidence type="ECO:0000313" key="3">
    <source>
        <dbReference type="Proteomes" id="UP000075411"/>
    </source>
</evidence>
<dbReference type="GO" id="GO:0005886">
    <property type="term" value="C:plasma membrane"/>
    <property type="evidence" value="ECO:0007669"/>
    <property type="project" value="TreeGrafter"/>
</dbReference>
<dbReference type="GO" id="GO:0090313">
    <property type="term" value="P:regulation of protein targeting to membrane"/>
    <property type="evidence" value="ECO:0007669"/>
    <property type="project" value="TreeGrafter"/>
</dbReference>
<dbReference type="AlphaFoldDB" id="A0A149TUE1"/>
<gene>
    <name evidence="2" type="ORF">AD947_10085</name>
</gene>
<comment type="caution">
    <text evidence="2">The sequence shown here is derived from an EMBL/GenBank/DDBJ whole genome shotgun (WGS) entry which is preliminary data.</text>
</comment>
<dbReference type="PANTHER" id="PTHR30441">
    <property type="entry name" value="DUF748 DOMAIN-CONTAINING PROTEIN"/>
    <property type="match status" value="1"/>
</dbReference>
<dbReference type="Proteomes" id="UP000075411">
    <property type="component" value="Unassembled WGS sequence"/>
</dbReference>
<reference evidence="2 3" key="1">
    <citation type="submission" date="2015-06" db="EMBL/GenBank/DDBJ databases">
        <title>Improved classification and identification of acetic acid bacteria using matrix-assisted laser desorption/ionization time-of-flight mass spectrometry; Gluconobacter nephelii and Gluconobacter uchimurae are later heterotypic synonyms of Gluconobacter japonicus and Gluconobacter oxydans, respectively.</title>
        <authorList>
            <person name="Li L."/>
            <person name="Cleenwerck I."/>
            <person name="De Vuyst L."/>
            <person name="Vandamme P."/>
        </authorList>
    </citation>
    <scope>NUCLEOTIDE SEQUENCE [LARGE SCALE GENOMIC DNA]</scope>
    <source>
        <strain evidence="2 3">LMG 1663</strain>
    </source>
</reference>
<name>A0A149TUE1_9PROT</name>
<feature type="region of interest" description="Disordered" evidence="1">
    <location>
        <begin position="118"/>
        <end position="137"/>
    </location>
</feature>
<sequence length="617" mass="65430">MAGWMAVSHVNLGPFVGRRATAMLGRPVSVEALSVTPGRWVKVALSGVKVANIPGGSQPDMVQVGKLEAEVKLSSFLHGPMLVRHVSGEGIHVLVERTLDKQPNWRFQMHGLPGVHAAATPASPPTPAVTSPSQVVPDDRSAYPTALDVVFRNSDVTYRTAHGSSFRTTLNSVNLQTENATTPVKFAVDGTYNGQPVQLTVNMQSFDALRHTHTPYGMVVQGQSGDLKFTFDGTATDPVNADGLSGKITADTPTSRPLMTIAGMALPQDIPLHMEGQFTHAGNFWSLTQGKGTVKNNALSITLAELDEGTRGQPDRVKADIAFDHLNLNDFLGKEGASNPASTDMVLDVSQNPDPLIDAHLSAKGVTYNIYHFSDASLTAAVTPGVMAVKNLSLAYLGATMTASGQIAAADQGKAHVQGAVALTKVDIDRFRRALGFQAVPLQGQVDMQMTASATQHTVNAVVQQADIAAAVAMTNGALDRKIIRAASADLRMLFHTPQGTTPVSCLLGVVSSHGGVGQAVPLRIKTAEGTLSANARFDLNRRWFDLTFGSQGKTTGRFALDIPVQVSGSFSNPHIGLARWSADGRAMLAQSERLNALPAGVKQFAQRNACYRAIAQ</sequence>
<evidence type="ECO:0000313" key="2">
    <source>
        <dbReference type="EMBL" id="KXV56762.1"/>
    </source>
</evidence>